<reference evidence="3" key="1">
    <citation type="journal article" date="2015" name="PeerJ">
        <title>First genomic representation of candidate bacterial phylum KSB3 points to enhanced environmental sensing as a trigger of wastewater bulking.</title>
        <authorList>
            <person name="Sekiguchi Y."/>
            <person name="Ohashi A."/>
            <person name="Parks D.H."/>
            <person name="Yamauchi T."/>
            <person name="Tyson G.W."/>
            <person name="Hugenholtz P."/>
        </authorList>
    </citation>
    <scope>NUCLEOTIDE SEQUENCE [LARGE SCALE GENOMIC DNA]</scope>
</reference>
<dbReference type="GO" id="GO:0008168">
    <property type="term" value="F:methyltransferase activity"/>
    <property type="evidence" value="ECO:0007669"/>
    <property type="project" value="UniProtKB-KW"/>
</dbReference>
<evidence type="ECO:0000313" key="4">
    <source>
        <dbReference type="Proteomes" id="UP000030700"/>
    </source>
</evidence>
<dbReference type="PANTHER" id="PTHR43619">
    <property type="entry name" value="S-ADENOSYL-L-METHIONINE-DEPENDENT METHYLTRANSFERASE YKTD-RELATED"/>
    <property type="match status" value="1"/>
</dbReference>
<evidence type="ECO:0000256" key="1">
    <source>
        <dbReference type="ARBA" id="ARBA00022603"/>
    </source>
</evidence>
<dbReference type="SUPFAM" id="SSF53335">
    <property type="entry name" value="S-adenosyl-L-methionine-dependent methyltransferases"/>
    <property type="match status" value="1"/>
</dbReference>
<dbReference type="InterPro" id="IPR007213">
    <property type="entry name" value="Ppm1/Ppm2/Tcmp"/>
</dbReference>
<keyword evidence="4" id="KW-1185">Reference proteome</keyword>
<sequence>MNDKISETAMAIASLRALANYESDAAIQSRDNLAECFLPEDRQAALKTLNSRAMIKPQIPQGMYEYVIARTTYFDSVFVEALKNSIEQIVFLGAGFNS</sequence>
<dbReference type="Pfam" id="PF04072">
    <property type="entry name" value="LCM"/>
    <property type="match status" value="1"/>
</dbReference>
<name>A0A0S6W4I0_9BACT</name>
<dbReference type="Gene3D" id="3.40.50.150">
    <property type="entry name" value="Vaccinia Virus protein VP39"/>
    <property type="match status" value="1"/>
</dbReference>
<dbReference type="Proteomes" id="UP000030700">
    <property type="component" value="Unassembled WGS sequence"/>
</dbReference>
<dbReference type="InterPro" id="IPR029063">
    <property type="entry name" value="SAM-dependent_MTases_sf"/>
</dbReference>
<dbReference type="PANTHER" id="PTHR43619:SF2">
    <property type="entry name" value="S-ADENOSYL-L-METHIONINE-DEPENDENT METHYLTRANSFERASES SUPERFAMILY PROTEIN"/>
    <property type="match status" value="1"/>
</dbReference>
<evidence type="ECO:0000313" key="3">
    <source>
        <dbReference type="EMBL" id="GAK53276.1"/>
    </source>
</evidence>
<dbReference type="AlphaFoldDB" id="A0A0S6W4I0"/>
<gene>
    <name evidence="3" type="ORF">U14_04541</name>
</gene>
<accession>A0A0S6W4I0</accession>
<dbReference type="STRING" id="1499966.U14_04541"/>
<protein>
    <submittedName>
        <fullName evidence="3">Uncharacterized protein</fullName>
    </submittedName>
</protein>
<dbReference type="GO" id="GO:0032259">
    <property type="term" value="P:methylation"/>
    <property type="evidence" value="ECO:0007669"/>
    <property type="project" value="UniProtKB-KW"/>
</dbReference>
<dbReference type="HOGENOM" id="CLU_2328093_0_0_0"/>
<keyword evidence="2" id="KW-0808">Transferase</keyword>
<organism evidence="3">
    <name type="scientific">Candidatus Moduliflexus flocculans</name>
    <dbReference type="NCBI Taxonomy" id="1499966"/>
    <lineage>
        <taxon>Bacteria</taxon>
        <taxon>Candidatus Moduliflexota</taxon>
        <taxon>Candidatus Moduliflexia</taxon>
        <taxon>Candidatus Moduliflexales</taxon>
        <taxon>Candidatus Moduliflexaceae</taxon>
    </lineage>
</organism>
<evidence type="ECO:0000256" key="2">
    <source>
        <dbReference type="ARBA" id="ARBA00022679"/>
    </source>
</evidence>
<keyword evidence="1" id="KW-0489">Methyltransferase</keyword>
<proteinExistence type="predicted"/>
<dbReference type="EMBL" id="DF820459">
    <property type="protein sequence ID" value="GAK53276.1"/>
    <property type="molecule type" value="Genomic_DNA"/>
</dbReference>